<protein>
    <recommendedName>
        <fullName evidence="3">Lipoprotein</fullName>
    </recommendedName>
</protein>
<reference evidence="1 2" key="1">
    <citation type="submission" date="2020-08" db="EMBL/GenBank/DDBJ databases">
        <title>Arenibacter gaetbuli sp. nov., isolated from a sand dune.</title>
        <authorList>
            <person name="Park S."/>
            <person name="Yoon J.-H."/>
        </authorList>
    </citation>
    <scope>NUCLEOTIDE SEQUENCE [LARGE SCALE GENOMIC DNA]</scope>
    <source>
        <strain evidence="1 2">BSSL-BM3</strain>
    </source>
</reference>
<evidence type="ECO:0000313" key="2">
    <source>
        <dbReference type="Proteomes" id="UP000618952"/>
    </source>
</evidence>
<evidence type="ECO:0000313" key="1">
    <source>
        <dbReference type="EMBL" id="MBC8769863.1"/>
    </source>
</evidence>
<gene>
    <name evidence="1" type="ORF">H4O18_17825</name>
</gene>
<name>A0ABR7QRQ3_9FLAO</name>
<organism evidence="1 2">
    <name type="scientific">Arenibacter arenosicollis</name>
    <dbReference type="NCBI Taxonomy" id="2762274"/>
    <lineage>
        <taxon>Bacteria</taxon>
        <taxon>Pseudomonadati</taxon>
        <taxon>Bacteroidota</taxon>
        <taxon>Flavobacteriia</taxon>
        <taxon>Flavobacteriales</taxon>
        <taxon>Flavobacteriaceae</taxon>
        <taxon>Arenibacter</taxon>
    </lineage>
</organism>
<keyword evidence="2" id="KW-1185">Reference proteome</keyword>
<dbReference type="EMBL" id="JACLHY010000023">
    <property type="protein sequence ID" value="MBC8769863.1"/>
    <property type="molecule type" value="Genomic_DNA"/>
</dbReference>
<proteinExistence type="predicted"/>
<evidence type="ECO:0008006" key="3">
    <source>
        <dbReference type="Google" id="ProtNLM"/>
    </source>
</evidence>
<dbReference type="Proteomes" id="UP000618952">
    <property type="component" value="Unassembled WGS sequence"/>
</dbReference>
<sequence length="58" mass="6527">MKLEKKQKMVAPFMAANKIVKFTLLLLGIIFLNACQNSTENSIPQEQGQGQEHPNLKN</sequence>
<dbReference type="RefSeq" id="WP_187587141.1">
    <property type="nucleotide sequence ID" value="NZ_JACLHY010000023.1"/>
</dbReference>
<accession>A0ABR7QRQ3</accession>
<comment type="caution">
    <text evidence="1">The sequence shown here is derived from an EMBL/GenBank/DDBJ whole genome shotgun (WGS) entry which is preliminary data.</text>
</comment>